<evidence type="ECO:0008006" key="3">
    <source>
        <dbReference type="Google" id="ProtNLM"/>
    </source>
</evidence>
<sequence length="128" mass="14409">MKRSAIGTPFVWHDVRDGAAPGSFQRAFRIAWQLPLFGELFNVGDDSDANGRRKPWAWLLRHVFAIDVTVCPKCAGTMRWRNVALIPDAIREGLARAGLSARGPPMRKRVPIGQFCLPFLKARRLGQR</sequence>
<dbReference type="Proteomes" id="UP001221411">
    <property type="component" value="Unassembled WGS sequence"/>
</dbReference>
<evidence type="ECO:0000313" key="2">
    <source>
        <dbReference type="Proteomes" id="UP001221411"/>
    </source>
</evidence>
<evidence type="ECO:0000313" key="1">
    <source>
        <dbReference type="EMBL" id="MDC0746784.1"/>
    </source>
</evidence>
<protein>
    <recommendedName>
        <fullName evidence="3">Transposase</fullName>
    </recommendedName>
</protein>
<reference evidence="1 2" key="1">
    <citation type="submission" date="2022-11" db="EMBL/GenBank/DDBJ databases">
        <title>Minimal conservation of predation-associated metabolite biosynthetic gene clusters underscores biosynthetic potential of Myxococcota including descriptions for ten novel species: Archangium lansinium sp. nov., Myxococcus landrumus sp. nov., Nannocystis bai.</title>
        <authorList>
            <person name="Ahearne A."/>
            <person name="Stevens C."/>
            <person name="Dowd S."/>
        </authorList>
    </citation>
    <scope>NUCLEOTIDE SEQUENCE [LARGE SCALE GENOMIC DNA]</scope>
    <source>
        <strain evidence="1 2">RJM3</strain>
    </source>
</reference>
<organism evidence="1 2">
    <name type="scientific">Polyangium mundeleinium</name>
    <dbReference type="NCBI Taxonomy" id="2995306"/>
    <lineage>
        <taxon>Bacteria</taxon>
        <taxon>Pseudomonadati</taxon>
        <taxon>Myxococcota</taxon>
        <taxon>Polyangia</taxon>
        <taxon>Polyangiales</taxon>
        <taxon>Polyangiaceae</taxon>
        <taxon>Polyangium</taxon>
    </lineage>
</organism>
<keyword evidence="2" id="KW-1185">Reference proteome</keyword>
<proteinExistence type="predicted"/>
<dbReference type="EMBL" id="JAQNDO010000001">
    <property type="protein sequence ID" value="MDC0746784.1"/>
    <property type="molecule type" value="Genomic_DNA"/>
</dbReference>
<comment type="caution">
    <text evidence="1">The sequence shown here is derived from an EMBL/GenBank/DDBJ whole genome shotgun (WGS) entry which is preliminary data.</text>
</comment>
<accession>A0ABT5EZG8</accession>
<dbReference type="RefSeq" id="WP_271925155.1">
    <property type="nucleotide sequence ID" value="NZ_JAQNDO010000001.1"/>
</dbReference>
<gene>
    <name evidence="1" type="ORF">POL67_35980</name>
</gene>
<name>A0ABT5EZG8_9BACT</name>